<dbReference type="PANTHER" id="PTHR10728:SF40">
    <property type="entry name" value="PATATIN FAMILY PROTEIN"/>
    <property type="match status" value="1"/>
</dbReference>
<feature type="transmembrane region" description="Helical" evidence="1">
    <location>
        <begin position="466"/>
        <end position="490"/>
    </location>
</feature>
<evidence type="ECO:0000313" key="3">
    <source>
        <dbReference type="Proteomes" id="UP001528912"/>
    </source>
</evidence>
<accession>A0ABT6C237</accession>
<feature type="transmembrane region" description="Helical" evidence="1">
    <location>
        <begin position="338"/>
        <end position="357"/>
    </location>
</feature>
<comment type="caution">
    <text evidence="2">The sequence shown here is derived from an EMBL/GenBank/DDBJ whole genome shotgun (WGS) entry which is preliminary data.</text>
</comment>
<reference evidence="2 3" key="1">
    <citation type="submission" date="2023-03" db="EMBL/GenBank/DDBJ databases">
        <title>YIM 133296 draft genome.</title>
        <authorList>
            <person name="Xiong L."/>
        </authorList>
    </citation>
    <scope>NUCLEOTIDE SEQUENCE [LARGE SCALE GENOMIC DNA]</scope>
    <source>
        <strain evidence="2 3">YIM 133296</strain>
    </source>
</reference>
<gene>
    <name evidence="2" type="ORF">P4R38_00490</name>
</gene>
<evidence type="ECO:0000256" key="1">
    <source>
        <dbReference type="SAM" id="Phobius"/>
    </source>
</evidence>
<keyword evidence="1" id="KW-1133">Transmembrane helix</keyword>
<sequence>METHEHVDDVELRMLRASVRHVALAALVLLALQIPMWSAVGRSSYATGPATTAGRLSLLLDTGFAIALAMTAVRACEYLRGCELRYARHTWPDDATQRRAYLDGRYRRIRWAATVLVVAALLDVVENVVLWQRLRQDGEPLTGLWVGWLSPVWLALGLAAAVVLCAVWWQRADERRRRIADPMDQVTRRTDEAMTTGGTIIACSGGGIRSASFCLGALQSLMTAGVYRQARAVVGVSGGGYMAAAFHWTGRTVEDHEQPPFEQGTTELALLRRHTRYLLPRGTEVFRGVMSVLYGVVINVVFVLVALRAISWLLGWYLHEYDVVQVTDDATAIRFSPWWIAAALLCWGLAVGSFLLVEKVIDRFGQVDDRVRRELRSGIGTLLAVGAATTLLMLGVPLTVRWLTSRSADGARLPHTLRALIDPGPVSSATLLALLTGLVALARTVATGLSKVGDEDARLARLVAKLRLVVAPWLGTVLILAAAYLVLVRWTFAYATSAGWRSSWSVALWCGVIVLGVRLVSDVNRTSLHHFYRERLATTFLVERRRGRAVAEPYAKPLPVSEYAAVGPTGGPELVMAAVANVADAEYVPAGRGCVPFVIAADRTGVLGDPTLPAGGTRTTDEYERSADYDLRDLTLPASMAISGAAVSPLAGRASARTRPVRVLLTVLNARLGVWLPNPYARPPALTAKALKERAALAGPGEGDRRGRWRVRGWELLARTTSVASKPGPYRLLREAFGRPSLYDRRIYVTDGGHYDNLGLLEALRRRPNRVVVIDASNDKENTFGALADAVATARMDLGIEVTVDTARLRSTSDERAASAWTVGTATYPPGADGMVHAADVIFVKAVLTDGLSTDLEHYALDNPDFPRRSTGDQSYDEWDFEAYRQLGRTLADDMVSGTRLGGLTAVPLDRTA</sequence>
<feature type="transmembrane region" description="Helical" evidence="1">
    <location>
        <begin position="58"/>
        <end position="76"/>
    </location>
</feature>
<name>A0ABT6C237_9MICO</name>
<keyword evidence="1" id="KW-0472">Membrane</keyword>
<dbReference type="SUPFAM" id="SSF52151">
    <property type="entry name" value="FabD/lysophospholipase-like"/>
    <property type="match status" value="2"/>
</dbReference>
<feature type="transmembrane region" description="Helical" evidence="1">
    <location>
        <begin position="108"/>
        <end position="125"/>
    </location>
</feature>
<organism evidence="2 3">
    <name type="scientific">Luteipulveratus flavus</name>
    <dbReference type="NCBI Taxonomy" id="3031728"/>
    <lineage>
        <taxon>Bacteria</taxon>
        <taxon>Bacillati</taxon>
        <taxon>Actinomycetota</taxon>
        <taxon>Actinomycetes</taxon>
        <taxon>Micrococcales</taxon>
        <taxon>Dermacoccaceae</taxon>
        <taxon>Luteipulveratus</taxon>
    </lineage>
</organism>
<feature type="transmembrane region" description="Helical" evidence="1">
    <location>
        <begin position="291"/>
        <end position="318"/>
    </location>
</feature>
<feature type="transmembrane region" description="Helical" evidence="1">
    <location>
        <begin position="145"/>
        <end position="169"/>
    </location>
</feature>
<feature type="transmembrane region" description="Helical" evidence="1">
    <location>
        <begin position="424"/>
        <end position="445"/>
    </location>
</feature>
<dbReference type="EMBL" id="JAROAV010000002">
    <property type="protein sequence ID" value="MDF8262720.1"/>
    <property type="molecule type" value="Genomic_DNA"/>
</dbReference>
<protein>
    <recommendedName>
        <fullName evidence="4">PNPLA domain-containing protein</fullName>
    </recommendedName>
</protein>
<evidence type="ECO:0000313" key="2">
    <source>
        <dbReference type="EMBL" id="MDF8262720.1"/>
    </source>
</evidence>
<keyword evidence="3" id="KW-1185">Reference proteome</keyword>
<proteinExistence type="predicted"/>
<feature type="transmembrane region" description="Helical" evidence="1">
    <location>
        <begin position="21"/>
        <end position="38"/>
    </location>
</feature>
<dbReference type="PANTHER" id="PTHR10728">
    <property type="entry name" value="CYTOSOLIC PHOSPHOLIPASE A2"/>
    <property type="match status" value="1"/>
</dbReference>
<dbReference type="Proteomes" id="UP001528912">
    <property type="component" value="Unassembled WGS sequence"/>
</dbReference>
<keyword evidence="1" id="KW-0812">Transmembrane</keyword>
<dbReference type="InterPro" id="IPR016035">
    <property type="entry name" value="Acyl_Trfase/lysoPLipase"/>
</dbReference>
<feature type="transmembrane region" description="Helical" evidence="1">
    <location>
        <begin position="378"/>
        <end position="404"/>
    </location>
</feature>
<dbReference type="RefSeq" id="WP_277190486.1">
    <property type="nucleotide sequence ID" value="NZ_JAROAV010000002.1"/>
</dbReference>
<evidence type="ECO:0008006" key="4">
    <source>
        <dbReference type="Google" id="ProtNLM"/>
    </source>
</evidence>
<dbReference type="Gene3D" id="3.40.1090.10">
    <property type="entry name" value="Cytosolic phospholipase A2 catalytic domain"/>
    <property type="match status" value="1"/>
</dbReference>